<reference evidence="13" key="3">
    <citation type="submission" date="2025-09" db="UniProtKB">
        <authorList>
            <consortium name="Ensembl"/>
        </authorList>
    </citation>
    <scope>IDENTIFICATION</scope>
</reference>
<evidence type="ECO:0000256" key="10">
    <source>
        <dbReference type="SAM" id="MobiDB-lite"/>
    </source>
</evidence>
<feature type="transmembrane region" description="Helical" evidence="11">
    <location>
        <begin position="54"/>
        <end position="73"/>
    </location>
</feature>
<dbReference type="PANTHER" id="PTHR22763:SF164">
    <property type="entry name" value="RING FINGER PROTEIN 145-LIKE"/>
    <property type="match status" value="1"/>
</dbReference>
<keyword evidence="6 11" id="KW-1133">Transmembrane helix</keyword>
<feature type="transmembrane region" description="Helical" evidence="11">
    <location>
        <begin position="283"/>
        <end position="305"/>
    </location>
</feature>
<dbReference type="STRING" id="31033.ENSTRUP00000023024"/>
<feature type="compositionally biased region" description="Polar residues" evidence="10">
    <location>
        <begin position="658"/>
        <end position="676"/>
    </location>
</feature>
<dbReference type="InterPro" id="IPR050731">
    <property type="entry name" value="HRD1_E3_ubiq-ligases"/>
</dbReference>
<feature type="transmembrane region" description="Helical" evidence="11">
    <location>
        <begin position="340"/>
        <end position="360"/>
    </location>
</feature>
<dbReference type="InParanoid" id="H2TED1"/>
<evidence type="ECO:0000256" key="2">
    <source>
        <dbReference type="ARBA" id="ARBA00022692"/>
    </source>
</evidence>
<dbReference type="InterPro" id="IPR025754">
    <property type="entry name" value="TRC8_N_dom"/>
</dbReference>
<keyword evidence="2 11" id="KW-0812">Transmembrane</keyword>
<keyword evidence="3" id="KW-0479">Metal-binding</keyword>
<dbReference type="Proteomes" id="UP000005226">
    <property type="component" value="Chromosome 2"/>
</dbReference>
<evidence type="ECO:0000259" key="12">
    <source>
        <dbReference type="PROSITE" id="PS50089"/>
    </source>
</evidence>
<keyword evidence="14" id="KW-1185">Reference proteome</keyword>
<dbReference type="Gene3D" id="3.30.40.10">
    <property type="entry name" value="Zinc/RING finger domain, C3HC4 (zinc finger)"/>
    <property type="match status" value="1"/>
</dbReference>
<feature type="transmembrane region" description="Helical" evidence="11">
    <location>
        <begin position="214"/>
        <end position="241"/>
    </location>
</feature>
<evidence type="ECO:0000256" key="11">
    <source>
        <dbReference type="SAM" id="Phobius"/>
    </source>
</evidence>
<dbReference type="CDD" id="cd16476">
    <property type="entry name" value="RING-H2_RNF139-like"/>
    <property type="match status" value="1"/>
</dbReference>
<evidence type="ECO:0000256" key="1">
    <source>
        <dbReference type="ARBA" id="ARBA00004141"/>
    </source>
</evidence>
<dbReference type="eggNOG" id="KOG0802">
    <property type="taxonomic scope" value="Eukaryota"/>
</dbReference>
<evidence type="ECO:0000256" key="3">
    <source>
        <dbReference type="ARBA" id="ARBA00022723"/>
    </source>
</evidence>
<evidence type="ECO:0000256" key="4">
    <source>
        <dbReference type="ARBA" id="ARBA00022771"/>
    </source>
</evidence>
<sequence>MAARPKMPRLEEVANVALRVPSILVLDLLYKCDIEGLTDRLKAKNEDMLFKYKYLIWNLYYIGHLVNVVVLTLPLRHIVTLYLHVLAALLLYMGHQISKDYVREELQYGYEGPVYLDSLAFNRFVSAMTSQIILSTLCAFLMKTRKVWLFSAHILPLLARFCAVPPATLLTVNTFSMGLTGAGTTVFLLSHLFLPYRLARAAYAQLVHMELYRLLAVGISLWNQFAVPVLFSVFWFVLFIVQLCSDTMDGNASLGHQGILFFLLTSVSECCATPYSLLGLTFVVSYLALGLLNLCKFYLGGYAAVQNENVMHRGMTEGVTLLLLALQTGLLDMQALQRTFLLSIILFIVVTSTLQSMIEITDPVLLALGASRNRSVWKHFRGLSMCLLLLVFPVFMAYKISQFFHMDFWLLILVSSCMLTSLQVTGTMLIYSLFMVELFRTDPIESLDEVIYWVNAVSRVLEFLVALCVVAYGAWESLFGEWSWMGASVIIIHSYFNVWLRAQSGWKSFLLRQEAAKKINSLPRATAHQLQQHNDVCSICFQDMGSAVITYCGHFFHGNCLRKWLYVQETCPMCHQAIRPTLPGQGGAPTADSDLPVQDEHQNEDNEVPQETDDTPAVPDPTELQEETETCCGTNHQPVEPRGGDHHHVGPGGDLAWSCTSGSTGHKEPQSVNGESGSWVEAPERVEGDNQSHHSGNASLLNSQTDVKSWTENSYNDVTQPYSG</sequence>
<dbReference type="SMART" id="SM00184">
    <property type="entry name" value="RING"/>
    <property type="match status" value="1"/>
</dbReference>
<accession>H2TED1</accession>
<evidence type="ECO:0000313" key="13">
    <source>
        <dbReference type="Ensembl" id="ENSTRUP00000023024.3"/>
    </source>
</evidence>
<dbReference type="InterPro" id="IPR011016">
    <property type="entry name" value="Znf_RING-CH"/>
</dbReference>
<keyword evidence="4 9" id="KW-0863">Zinc-finger</keyword>
<dbReference type="GO" id="GO:0008270">
    <property type="term" value="F:zinc ion binding"/>
    <property type="evidence" value="ECO:0007669"/>
    <property type="project" value="UniProtKB-KW"/>
</dbReference>
<name>H2TED1_TAKRU</name>
<dbReference type="Ensembl" id="ENSTRUT00000023120.3">
    <property type="protein sequence ID" value="ENSTRUP00000023024.3"/>
    <property type="gene ID" value="ENSTRUG00000009155.3"/>
</dbReference>
<evidence type="ECO:0000256" key="6">
    <source>
        <dbReference type="ARBA" id="ARBA00022989"/>
    </source>
</evidence>
<dbReference type="Pfam" id="PF13705">
    <property type="entry name" value="TRC8_N"/>
    <property type="match status" value="1"/>
</dbReference>
<keyword evidence="5" id="KW-0862">Zinc</keyword>
<feature type="region of interest" description="Disordered" evidence="10">
    <location>
        <begin position="584"/>
        <end position="724"/>
    </location>
</feature>
<keyword evidence="7 11" id="KW-0472">Membrane</keyword>
<feature type="compositionally biased region" description="Polar residues" evidence="10">
    <location>
        <begin position="693"/>
        <end position="724"/>
    </location>
</feature>
<comment type="subcellular location">
    <subcellularLocation>
        <location evidence="1">Membrane</location>
        <topology evidence="1">Multi-pass membrane protein</topology>
    </subcellularLocation>
</comment>
<evidence type="ECO:0000256" key="7">
    <source>
        <dbReference type="ARBA" id="ARBA00023136"/>
    </source>
</evidence>
<evidence type="ECO:0000313" key="14">
    <source>
        <dbReference type="Proteomes" id="UP000005226"/>
    </source>
</evidence>
<protein>
    <recommendedName>
        <fullName evidence="8">RING finger protein 145</fullName>
    </recommendedName>
</protein>
<dbReference type="OMA" id="SPWKHFR"/>
<dbReference type="FunFam" id="3.30.40.10:FF:000145">
    <property type="entry name" value="RING finger protein 145"/>
    <property type="match status" value="1"/>
</dbReference>
<dbReference type="PROSITE" id="PS50089">
    <property type="entry name" value="ZF_RING_2"/>
    <property type="match status" value="1"/>
</dbReference>
<organism evidence="13 14">
    <name type="scientific">Takifugu rubripes</name>
    <name type="common">Japanese pufferfish</name>
    <name type="synonym">Fugu rubripes</name>
    <dbReference type="NCBI Taxonomy" id="31033"/>
    <lineage>
        <taxon>Eukaryota</taxon>
        <taxon>Metazoa</taxon>
        <taxon>Chordata</taxon>
        <taxon>Craniata</taxon>
        <taxon>Vertebrata</taxon>
        <taxon>Euteleostomi</taxon>
        <taxon>Actinopterygii</taxon>
        <taxon>Neopterygii</taxon>
        <taxon>Teleostei</taxon>
        <taxon>Neoteleostei</taxon>
        <taxon>Acanthomorphata</taxon>
        <taxon>Eupercaria</taxon>
        <taxon>Tetraodontiformes</taxon>
        <taxon>Tetradontoidea</taxon>
        <taxon>Tetraodontidae</taxon>
        <taxon>Takifugu</taxon>
    </lineage>
</organism>
<dbReference type="InterPro" id="IPR013083">
    <property type="entry name" value="Znf_RING/FYVE/PHD"/>
</dbReference>
<feature type="transmembrane region" description="Helical" evidence="11">
    <location>
        <begin position="410"/>
        <end position="431"/>
    </location>
</feature>
<feature type="transmembrane region" description="Helical" evidence="11">
    <location>
        <begin position="147"/>
        <end position="169"/>
    </location>
</feature>
<dbReference type="GO" id="GO:0043161">
    <property type="term" value="P:proteasome-mediated ubiquitin-dependent protein catabolic process"/>
    <property type="evidence" value="ECO:0007669"/>
    <property type="project" value="TreeGrafter"/>
</dbReference>
<feature type="compositionally biased region" description="Basic and acidic residues" evidence="10">
    <location>
        <begin position="682"/>
        <end position="692"/>
    </location>
</feature>
<evidence type="ECO:0000256" key="9">
    <source>
        <dbReference type="PROSITE-ProRule" id="PRU00175"/>
    </source>
</evidence>
<gene>
    <name evidence="13" type="primary">zmp:0000000662</name>
</gene>
<dbReference type="GO" id="GO:0036503">
    <property type="term" value="P:ERAD pathway"/>
    <property type="evidence" value="ECO:0007669"/>
    <property type="project" value="TreeGrafter"/>
</dbReference>
<feature type="compositionally biased region" description="Acidic residues" evidence="10">
    <location>
        <begin position="605"/>
        <end position="614"/>
    </location>
</feature>
<dbReference type="SMART" id="SM00744">
    <property type="entry name" value="RINGv"/>
    <property type="match status" value="1"/>
</dbReference>
<reference evidence="13 14" key="1">
    <citation type="journal article" date="2011" name="Genome Biol. Evol.">
        <title>Integration of the genetic map and genome assembly of fugu facilitates insights into distinct features of genome evolution in teleosts and mammals.</title>
        <authorList>
            <person name="Kai W."/>
            <person name="Kikuchi K."/>
            <person name="Tohari S."/>
            <person name="Chew A.K."/>
            <person name="Tay A."/>
            <person name="Fujiwara A."/>
            <person name="Hosoya S."/>
            <person name="Suetake H."/>
            <person name="Naruse K."/>
            <person name="Brenner S."/>
            <person name="Suzuki Y."/>
            <person name="Venkatesh B."/>
        </authorList>
    </citation>
    <scope>NUCLEOTIDE SEQUENCE [LARGE SCALE GENOMIC DNA]</scope>
</reference>
<dbReference type="GO" id="GO:0012505">
    <property type="term" value="C:endomembrane system"/>
    <property type="evidence" value="ECO:0007669"/>
    <property type="project" value="TreeGrafter"/>
</dbReference>
<dbReference type="GeneTree" id="ENSGT00940000165044"/>
<dbReference type="PANTHER" id="PTHR22763">
    <property type="entry name" value="RING ZINC FINGER PROTEIN"/>
    <property type="match status" value="1"/>
</dbReference>
<dbReference type="HOGENOM" id="CLU_016467_1_0_1"/>
<dbReference type="InterPro" id="IPR001841">
    <property type="entry name" value="Znf_RING"/>
</dbReference>
<reference evidence="13" key="2">
    <citation type="submission" date="2025-08" db="UniProtKB">
        <authorList>
            <consortium name="Ensembl"/>
        </authorList>
    </citation>
    <scope>IDENTIFICATION</scope>
</reference>
<dbReference type="SUPFAM" id="SSF57850">
    <property type="entry name" value="RING/U-box"/>
    <property type="match status" value="1"/>
</dbReference>
<dbReference type="AlphaFoldDB" id="H2TED1"/>
<dbReference type="Pfam" id="PF13639">
    <property type="entry name" value="zf-RING_2"/>
    <property type="match status" value="1"/>
</dbReference>
<dbReference type="GO" id="GO:0061630">
    <property type="term" value="F:ubiquitin protein ligase activity"/>
    <property type="evidence" value="ECO:0007669"/>
    <property type="project" value="TreeGrafter"/>
</dbReference>
<evidence type="ECO:0000256" key="8">
    <source>
        <dbReference type="ARBA" id="ARBA00035709"/>
    </source>
</evidence>
<evidence type="ECO:0000256" key="5">
    <source>
        <dbReference type="ARBA" id="ARBA00022833"/>
    </source>
</evidence>
<feature type="transmembrane region" description="Helical" evidence="11">
    <location>
        <begin position="175"/>
        <end position="194"/>
    </location>
</feature>
<feature type="transmembrane region" description="Helical" evidence="11">
    <location>
        <begin position="380"/>
        <end position="398"/>
    </location>
</feature>
<feature type="domain" description="RING-type" evidence="12">
    <location>
        <begin position="537"/>
        <end position="575"/>
    </location>
</feature>
<proteinExistence type="predicted"/>
<dbReference type="GO" id="GO:0016020">
    <property type="term" value="C:membrane"/>
    <property type="evidence" value="ECO:0007669"/>
    <property type="project" value="UniProtKB-SubCell"/>
</dbReference>
<feature type="transmembrane region" description="Helical" evidence="11">
    <location>
        <begin position="118"/>
        <end position="140"/>
    </location>
</feature>